<feature type="compositionally biased region" description="Basic and acidic residues" evidence="10">
    <location>
        <begin position="379"/>
        <end position="395"/>
    </location>
</feature>
<gene>
    <name evidence="12" type="primary">ZC3HE</name>
</gene>
<dbReference type="OrthoDB" id="5589010at2759"/>
<feature type="compositionally biased region" description="Acidic residues" evidence="10">
    <location>
        <begin position="829"/>
        <end position="840"/>
    </location>
</feature>
<dbReference type="Gene3D" id="4.10.1000.30">
    <property type="match status" value="1"/>
</dbReference>
<comment type="similarity">
    <text evidence="2">Belongs to the ZC3H14 family.</text>
</comment>
<dbReference type="GO" id="GO:0043488">
    <property type="term" value="P:regulation of mRNA stability"/>
    <property type="evidence" value="ECO:0007669"/>
    <property type="project" value="InterPro"/>
</dbReference>
<feature type="compositionally biased region" description="Low complexity" evidence="10">
    <location>
        <begin position="907"/>
        <end position="916"/>
    </location>
</feature>
<accession>W8B426</accession>
<keyword evidence="8" id="KW-0539">Nucleus</keyword>
<keyword evidence="7 9" id="KW-0862">Zinc</keyword>
<feature type="compositionally biased region" description="Basic and acidic residues" evidence="10">
    <location>
        <begin position="404"/>
        <end position="414"/>
    </location>
</feature>
<evidence type="ECO:0000256" key="4">
    <source>
        <dbReference type="ARBA" id="ARBA00022723"/>
    </source>
</evidence>
<evidence type="ECO:0000259" key="11">
    <source>
        <dbReference type="PROSITE" id="PS50103"/>
    </source>
</evidence>
<feature type="region of interest" description="Disordered" evidence="10">
    <location>
        <begin position="824"/>
        <end position="856"/>
    </location>
</feature>
<keyword evidence="6 9" id="KW-0863">Zinc-finger</keyword>
<feature type="compositionally biased region" description="Basic and acidic residues" evidence="10">
    <location>
        <begin position="203"/>
        <end position="212"/>
    </location>
</feature>
<evidence type="ECO:0000256" key="8">
    <source>
        <dbReference type="ARBA" id="ARBA00023242"/>
    </source>
</evidence>
<dbReference type="PANTHER" id="PTHR14738:SF29">
    <property type="entry name" value="ZINC FINGER CCCH DOMAIN-CONTAINING PROTEIN 14"/>
    <property type="match status" value="1"/>
</dbReference>
<evidence type="ECO:0000256" key="6">
    <source>
        <dbReference type="ARBA" id="ARBA00022771"/>
    </source>
</evidence>
<feature type="compositionally biased region" description="Polar residues" evidence="10">
    <location>
        <begin position="567"/>
        <end position="580"/>
    </location>
</feature>
<feature type="compositionally biased region" description="Polar residues" evidence="10">
    <location>
        <begin position="213"/>
        <end position="237"/>
    </location>
</feature>
<dbReference type="GO" id="GO:0005634">
    <property type="term" value="C:nucleus"/>
    <property type="evidence" value="ECO:0007669"/>
    <property type="project" value="UniProtKB-SubCell"/>
</dbReference>
<feature type="domain" description="C3H1-type" evidence="11">
    <location>
        <begin position="1183"/>
        <end position="1217"/>
    </location>
</feature>
<evidence type="ECO:0000256" key="7">
    <source>
        <dbReference type="ARBA" id="ARBA00022833"/>
    </source>
</evidence>
<feature type="compositionally biased region" description="Basic and acidic residues" evidence="10">
    <location>
        <begin position="442"/>
        <end position="508"/>
    </location>
</feature>
<evidence type="ECO:0000256" key="1">
    <source>
        <dbReference type="ARBA" id="ARBA00004123"/>
    </source>
</evidence>
<feature type="compositionally biased region" description="Polar residues" evidence="10">
    <location>
        <begin position="189"/>
        <end position="202"/>
    </location>
</feature>
<evidence type="ECO:0000256" key="5">
    <source>
        <dbReference type="ARBA" id="ARBA00022737"/>
    </source>
</evidence>
<dbReference type="InterPro" id="IPR040366">
    <property type="entry name" value="Nab2/ZC3H14"/>
</dbReference>
<feature type="region of interest" description="Disordered" evidence="10">
    <location>
        <begin position="880"/>
        <end position="1146"/>
    </location>
</feature>
<feature type="compositionally biased region" description="Basic residues" evidence="10">
    <location>
        <begin position="105"/>
        <end position="118"/>
    </location>
</feature>
<feature type="compositionally biased region" description="Basic and acidic residues" evidence="10">
    <location>
        <begin position="968"/>
        <end position="990"/>
    </location>
</feature>
<evidence type="ECO:0000313" key="12">
    <source>
        <dbReference type="EMBL" id="JAB93317.1"/>
    </source>
</evidence>
<dbReference type="Gene3D" id="4.10.1000.40">
    <property type="match status" value="1"/>
</dbReference>
<dbReference type="Pfam" id="PF14608">
    <property type="entry name" value="zf-CCCH_2"/>
    <property type="match status" value="4"/>
</dbReference>
<feature type="region of interest" description="Disordered" evidence="10">
    <location>
        <begin position="595"/>
        <end position="637"/>
    </location>
</feature>
<comment type="subcellular location">
    <subcellularLocation>
        <location evidence="1">Nucleus</location>
    </subcellularLocation>
</comment>
<feature type="compositionally biased region" description="Polar residues" evidence="10">
    <location>
        <begin position="1000"/>
        <end position="1011"/>
    </location>
</feature>
<feature type="zinc finger region" description="C3H1-type" evidence="9">
    <location>
        <begin position="1183"/>
        <end position="1217"/>
    </location>
</feature>
<evidence type="ECO:0000256" key="2">
    <source>
        <dbReference type="ARBA" id="ARBA00008423"/>
    </source>
</evidence>
<dbReference type="GO" id="GO:0008270">
    <property type="term" value="F:zinc ion binding"/>
    <property type="evidence" value="ECO:0007669"/>
    <property type="project" value="UniProtKB-KW"/>
</dbReference>
<keyword evidence="5" id="KW-0677">Repeat</keyword>
<feature type="compositionally biased region" description="Acidic residues" evidence="10">
    <location>
        <begin position="267"/>
        <end position="277"/>
    </location>
</feature>
<feature type="region of interest" description="Disordered" evidence="10">
    <location>
        <begin position="178"/>
        <end position="238"/>
    </location>
</feature>
<sequence>MDNFGSEIGQKMRSAVKAKLVELGTGGTAGYIDDELPDYVMIMVANKRSKQQMIADLNLFLGSQTDLFVTWLHEVLQKLQEVTLPAVSATKKRKAEPKQDSTSKKDRKNSKKERKNSTSKKLSDEVQSSTVHTTEKHGTAKAPSVPPINSITDVFADAFLEKAKKNLSTATEAAAHIKKAKGGAKAPATETSKTATPKSSNDYSKDISESKEQGCNGSVTESGISNNKNGTSATPIISGNREKDLAELAEIQKKIFAAKKHLRQLGELDDNSEDEDFINLKEDGTEEEQESASPREIEKNVQSPTKQRSNRRRSPIVFDADENRIDEPKSTEQESAERSRHFTPPPINSATTNNNTVSERQNDSSGCSQPLPKQQSLDSGREREPVTDKSRNREQESEDQVPEVAKKPVHERLGVRPSAGRDSQQITRRPRDDKQIFIPSFRRKDNENERFRERGNEKEHEREKDREREHDKERERLRERERERERERQRERERERERERQRERERIHAVTARMRGRSEDRRKDRDLERERERQRERGRDRSRDIDDHRRKASVPSVRRSLSPIIRRTTSNTDTRPLSNITVSTIVNPNYVKKAVNENENDDGDNSTTSDSSSESEDSNEDHTGTTSLPQNQRQRIGSRVIVAPVKQVESSEEEDKSLNSVIKIKPRATVSPSKQACKTLLLRAVAEAQRSTIIKSRHKEPVPKKKSNIIKDPTDERKLYTKAYRERLNSAPKVSSTSATTSNLFRRATQNLVIKVERDMPLRKRQHAAANIVEDEGHVQIELADEDGDEEELEEKYVPGTALQRVDSNINYMYVPQMLHIKNEKQESDESEEESDESSEEVISNSEQPVDKAPQTKTQFVVTLNDEKAALKFMARSSAARKRARSQSPLQEVSSSSSISRSKRVEASSTTSTISTQAPRRSTNRETEHSRRTNIKSRLSAKVVPSSTVPRISDHESSNSLPATPPLKRADLIETYRKPKEIKKIIIKNDTDDEEMSPKKLSSTIVINSGGQQQQQQRKHKATHSEERSQISRRSATPSPRRSDTSKGSRTPPKRKRTPSTIHYDGRSRKDLIYDSDEAPASKRSRTNSDDSAHERERGREREREREHEHNRKRERERERERERATSRDYSAERHNGEERRKISTRNAEAKKYENIPSLSSVTLDSTAVRVMKTKERCKYHPNCTKQFCDYYHPTAPCKSFPNCKFADKCLYSHPHCKYDLACTNLDCNYAHSGPRDPAQLVPQAPPLSSHVVPVQNYKSISAPTAASTTMCKYYPTCTKAGCTFYHPKPCRFGKNCINKLECNFYHHEVQSSNKFKWVAGVV</sequence>
<dbReference type="GO" id="GO:0008143">
    <property type="term" value="F:poly(A) binding"/>
    <property type="evidence" value="ECO:0007669"/>
    <property type="project" value="InterPro"/>
</dbReference>
<dbReference type="PROSITE" id="PS50103">
    <property type="entry name" value="ZF_C3H1"/>
    <property type="match status" value="1"/>
</dbReference>
<name>W8B426_CERCA</name>
<organism evidence="12">
    <name type="scientific">Ceratitis capitata</name>
    <name type="common">Mediterranean fruit fly</name>
    <name type="synonym">Tephritis capitata</name>
    <dbReference type="NCBI Taxonomy" id="7213"/>
    <lineage>
        <taxon>Eukaryota</taxon>
        <taxon>Metazoa</taxon>
        <taxon>Ecdysozoa</taxon>
        <taxon>Arthropoda</taxon>
        <taxon>Hexapoda</taxon>
        <taxon>Insecta</taxon>
        <taxon>Pterygota</taxon>
        <taxon>Neoptera</taxon>
        <taxon>Endopterygota</taxon>
        <taxon>Diptera</taxon>
        <taxon>Brachycera</taxon>
        <taxon>Muscomorpha</taxon>
        <taxon>Tephritoidea</taxon>
        <taxon>Tephritidae</taxon>
        <taxon>Ceratitis</taxon>
        <taxon>Ceratitis</taxon>
    </lineage>
</organism>
<keyword evidence="4 9" id="KW-0479">Metal-binding</keyword>
<dbReference type="EMBL" id="GAMC01013238">
    <property type="protein sequence ID" value="JAB93317.1"/>
    <property type="molecule type" value="mRNA"/>
</dbReference>
<feature type="compositionally biased region" description="Basic and acidic residues" evidence="10">
    <location>
        <begin position="1064"/>
        <end position="1073"/>
    </location>
</feature>
<feature type="compositionally biased region" description="Low complexity" evidence="10">
    <location>
        <begin position="886"/>
        <end position="900"/>
    </location>
</feature>
<feature type="region of interest" description="Disordered" evidence="10">
    <location>
        <begin position="88"/>
        <end position="147"/>
    </location>
</feature>
<dbReference type="PANTHER" id="PTHR14738">
    <property type="entry name" value="ZINC FINGER CCCH DOMAIN-CONTAINING PROTEIN 14"/>
    <property type="match status" value="1"/>
</dbReference>
<evidence type="ECO:0000256" key="9">
    <source>
        <dbReference type="PROSITE-ProRule" id="PRU00723"/>
    </source>
</evidence>
<dbReference type="InterPro" id="IPR000571">
    <property type="entry name" value="Znf_CCCH"/>
</dbReference>
<evidence type="ECO:0000256" key="10">
    <source>
        <dbReference type="SAM" id="MobiDB-lite"/>
    </source>
</evidence>
<dbReference type="GO" id="GO:0005737">
    <property type="term" value="C:cytoplasm"/>
    <property type="evidence" value="ECO:0007669"/>
    <property type="project" value="TreeGrafter"/>
</dbReference>
<feature type="compositionally biased region" description="Polar residues" evidence="10">
    <location>
        <begin position="348"/>
        <end position="378"/>
    </location>
</feature>
<protein>
    <recommendedName>
        <fullName evidence="3">Zinc finger CCCH domain-containing protein 14</fullName>
    </recommendedName>
</protein>
<reference evidence="12" key="2">
    <citation type="journal article" date="2014" name="BMC Genomics">
        <title>A genomic perspective to assessing quality of mass-reared SIT flies used in Mediterranean fruit fly (Ceratitis capitata) eradication in California.</title>
        <authorList>
            <person name="Calla B."/>
            <person name="Hall B."/>
            <person name="Hou S."/>
            <person name="Geib S.M."/>
        </authorList>
    </citation>
    <scope>NUCLEOTIDE SEQUENCE</scope>
</reference>
<feature type="compositionally biased region" description="Polar residues" evidence="10">
    <location>
        <begin position="624"/>
        <end position="635"/>
    </location>
</feature>
<feature type="compositionally biased region" description="Basic and acidic residues" evidence="10">
    <location>
        <begin position="1087"/>
        <end position="1146"/>
    </location>
</feature>
<proteinExistence type="evidence at transcript level"/>
<evidence type="ECO:0000256" key="3">
    <source>
        <dbReference type="ARBA" id="ARBA00015071"/>
    </source>
</evidence>
<feature type="compositionally biased region" description="Basic and acidic residues" evidence="10">
    <location>
        <begin position="516"/>
        <end position="549"/>
    </location>
</feature>
<reference evidence="12" key="1">
    <citation type="submission" date="2013-07" db="EMBL/GenBank/DDBJ databases">
        <authorList>
            <person name="Geib S."/>
        </authorList>
    </citation>
    <scope>NUCLEOTIDE SEQUENCE</scope>
</reference>
<feature type="compositionally biased region" description="Basic and acidic residues" evidence="10">
    <location>
        <begin position="321"/>
        <end position="340"/>
    </location>
</feature>
<feature type="region of interest" description="Disordered" evidence="10">
    <location>
        <begin position="267"/>
        <end position="580"/>
    </location>
</feature>